<comment type="caution">
    <text evidence="2">The sequence shown here is derived from an EMBL/GenBank/DDBJ whole genome shotgun (WGS) entry which is preliminary data.</text>
</comment>
<evidence type="ECO:0000256" key="1">
    <source>
        <dbReference type="SAM" id="SignalP"/>
    </source>
</evidence>
<dbReference type="RefSeq" id="WP_156710780.1">
    <property type="nucleotide sequence ID" value="NZ_WPHG01000001.1"/>
</dbReference>
<evidence type="ECO:0000313" key="3">
    <source>
        <dbReference type="Proteomes" id="UP000463224"/>
    </source>
</evidence>
<proteinExistence type="predicted"/>
<dbReference type="AlphaFoldDB" id="A0A844QD39"/>
<dbReference type="EMBL" id="WPHG01000001">
    <property type="protein sequence ID" value="MVA95911.1"/>
    <property type="molecule type" value="Genomic_DNA"/>
</dbReference>
<gene>
    <name evidence="2" type="ORF">GN330_01405</name>
</gene>
<reference evidence="2 3" key="1">
    <citation type="submission" date="2019-12" db="EMBL/GenBank/DDBJ databases">
        <title>Nitratireductor arenosus sp. nov., Isolated from sea sand, Jeju island, South Korea.</title>
        <authorList>
            <person name="Kim W."/>
        </authorList>
    </citation>
    <scope>NUCLEOTIDE SEQUENCE [LARGE SCALE GENOMIC DNA]</scope>
    <source>
        <strain evidence="2 3">CAU 1489</strain>
    </source>
</reference>
<name>A0A844QD39_9HYPH</name>
<keyword evidence="1" id="KW-0732">Signal</keyword>
<organism evidence="2 3">
    <name type="scientific">Nitratireductor arenosus</name>
    <dbReference type="NCBI Taxonomy" id="2682096"/>
    <lineage>
        <taxon>Bacteria</taxon>
        <taxon>Pseudomonadati</taxon>
        <taxon>Pseudomonadota</taxon>
        <taxon>Alphaproteobacteria</taxon>
        <taxon>Hyphomicrobiales</taxon>
        <taxon>Phyllobacteriaceae</taxon>
        <taxon>Nitratireductor</taxon>
    </lineage>
</organism>
<sequence length="112" mass="11968">MKILTAAVLAAGLATGGAIAQTTSATSKAGSGPNFKSDDERVMYEENADRMGGFFTDETMTEMRPDTEVKEIFAELGKDDQAEIKAACERAMENRGSYGTITVSLCEQVDAM</sequence>
<feature type="signal peptide" evidence="1">
    <location>
        <begin position="1"/>
        <end position="20"/>
    </location>
</feature>
<feature type="chain" id="PRO_5032390575" evidence="1">
    <location>
        <begin position="21"/>
        <end position="112"/>
    </location>
</feature>
<dbReference type="Proteomes" id="UP000463224">
    <property type="component" value="Unassembled WGS sequence"/>
</dbReference>
<keyword evidence="3" id="KW-1185">Reference proteome</keyword>
<accession>A0A844QD39</accession>
<evidence type="ECO:0000313" key="2">
    <source>
        <dbReference type="EMBL" id="MVA95911.1"/>
    </source>
</evidence>
<protein>
    <submittedName>
        <fullName evidence="2">Uncharacterized protein</fullName>
    </submittedName>
</protein>